<organism evidence="1">
    <name type="scientific">viral metagenome</name>
    <dbReference type="NCBI Taxonomy" id="1070528"/>
    <lineage>
        <taxon>unclassified sequences</taxon>
        <taxon>metagenomes</taxon>
        <taxon>organismal metagenomes</taxon>
    </lineage>
</organism>
<accession>A0A6C0F2U2</accession>
<dbReference type="EMBL" id="MN739027">
    <property type="protein sequence ID" value="QHT35828.1"/>
    <property type="molecule type" value="Genomic_DNA"/>
</dbReference>
<evidence type="ECO:0000313" key="1">
    <source>
        <dbReference type="EMBL" id="QHT35828.1"/>
    </source>
</evidence>
<reference evidence="1" key="1">
    <citation type="journal article" date="2020" name="Nature">
        <title>Giant virus diversity and host interactions through global metagenomics.</title>
        <authorList>
            <person name="Schulz F."/>
            <person name="Roux S."/>
            <person name="Paez-Espino D."/>
            <person name="Jungbluth S."/>
            <person name="Walsh D.A."/>
            <person name="Denef V.J."/>
            <person name="McMahon K.D."/>
            <person name="Konstantinidis K.T."/>
            <person name="Eloe-Fadrosh E.A."/>
            <person name="Kyrpides N.C."/>
            <person name="Woyke T."/>
        </authorList>
    </citation>
    <scope>NUCLEOTIDE SEQUENCE</scope>
    <source>
        <strain evidence="1">GVMAG-M-3300009182-46</strain>
    </source>
</reference>
<proteinExistence type="predicted"/>
<dbReference type="AlphaFoldDB" id="A0A6C0F2U2"/>
<sequence>MTIAKVISVSYKFENNLAYVYVTMQRREPMDDIFIMKFYSPKEVDNFCMLDARLRGLNIRTRNRTEFETMYKRAKADFLQALNTMRSVKNSAILYSPATENVLPSF</sequence>
<protein>
    <submittedName>
        <fullName evidence="1">Uncharacterized protein</fullName>
    </submittedName>
</protein>
<name>A0A6C0F2U2_9ZZZZ</name>